<accession>A0AAV7JLD5</accession>
<dbReference type="EMBL" id="JAKMXF010000321">
    <property type="protein sequence ID" value="KAI6649271.1"/>
    <property type="molecule type" value="Genomic_DNA"/>
</dbReference>
<dbReference type="Pfam" id="PF10175">
    <property type="entry name" value="MPP6"/>
    <property type="match status" value="1"/>
</dbReference>
<comment type="caution">
    <text evidence="1">The sequence shown here is derived from an EMBL/GenBank/DDBJ whole genome shotgun (WGS) entry which is preliminary data.</text>
</comment>
<sequence>MTSYLKKGTKVKGPKQLSRTVMAMKFMKRRIVNEEQSDENKIAPVDAWYALAPPDTKKPRKPPETLSYAGCMDLLENGHLSFGNFNVNVEKEMEAMKRGDTGELSESDKSVSDNEMADRYDNLIGTIGKKVKRKQGYHIDFIDTESNIPKKKRKIKKKFNNQQK</sequence>
<evidence type="ECO:0000313" key="2">
    <source>
        <dbReference type="Proteomes" id="UP001165289"/>
    </source>
</evidence>
<reference evidence="1 2" key="1">
    <citation type="journal article" date="2023" name="BMC Biol.">
        <title>The compact genome of the sponge Oopsacas minuta (Hexactinellida) is lacking key metazoan core genes.</title>
        <authorList>
            <person name="Santini S."/>
            <person name="Schenkelaars Q."/>
            <person name="Jourda C."/>
            <person name="Duchesne M."/>
            <person name="Belahbib H."/>
            <person name="Rocher C."/>
            <person name="Selva M."/>
            <person name="Riesgo A."/>
            <person name="Vervoort M."/>
            <person name="Leys S.P."/>
            <person name="Kodjabachian L."/>
            <person name="Le Bivic A."/>
            <person name="Borchiellini C."/>
            <person name="Claverie J.M."/>
            <person name="Renard E."/>
        </authorList>
    </citation>
    <scope>NUCLEOTIDE SEQUENCE [LARGE SCALE GENOMIC DNA]</scope>
    <source>
        <strain evidence="1">SPO-2</strain>
    </source>
</reference>
<proteinExistence type="predicted"/>
<protein>
    <submittedName>
        <fullName evidence="1">M-phase phosphoprotein 6</fullName>
    </submittedName>
</protein>
<dbReference type="PANTHER" id="PTHR13582">
    <property type="entry name" value="M-PHASE PHOSPHOPROTEIN 6"/>
    <property type="match status" value="1"/>
</dbReference>
<dbReference type="Proteomes" id="UP001165289">
    <property type="component" value="Unassembled WGS sequence"/>
</dbReference>
<dbReference type="AlphaFoldDB" id="A0AAV7JLD5"/>
<dbReference type="GO" id="GO:0000460">
    <property type="term" value="P:maturation of 5.8S rRNA"/>
    <property type="evidence" value="ECO:0007669"/>
    <property type="project" value="TreeGrafter"/>
</dbReference>
<organism evidence="1 2">
    <name type="scientific">Oopsacas minuta</name>
    <dbReference type="NCBI Taxonomy" id="111878"/>
    <lineage>
        <taxon>Eukaryota</taxon>
        <taxon>Metazoa</taxon>
        <taxon>Porifera</taxon>
        <taxon>Hexactinellida</taxon>
        <taxon>Hexasterophora</taxon>
        <taxon>Lyssacinosida</taxon>
        <taxon>Leucopsacidae</taxon>
        <taxon>Oopsacas</taxon>
    </lineage>
</organism>
<evidence type="ECO:0000313" key="1">
    <source>
        <dbReference type="EMBL" id="KAI6649271.1"/>
    </source>
</evidence>
<dbReference type="PANTHER" id="PTHR13582:SF0">
    <property type="entry name" value="M-PHASE PHOSPHOPROTEIN 6"/>
    <property type="match status" value="1"/>
</dbReference>
<name>A0AAV7JLD5_9METZ</name>
<keyword evidence="2" id="KW-1185">Reference proteome</keyword>
<dbReference type="InterPro" id="IPR019324">
    <property type="entry name" value="MPP6"/>
</dbReference>
<gene>
    <name evidence="1" type="ORF">LOD99_11638</name>
</gene>